<protein>
    <submittedName>
        <fullName evidence="2">PKS-NRPS hybrid synthetase</fullName>
    </submittedName>
</protein>
<proteinExistence type="predicted"/>
<gene>
    <name evidence="2" type="primary">CHGG_01239_1</name>
    <name evidence="2" type="ORF">CK203_085292</name>
</gene>
<evidence type="ECO:0000313" key="3">
    <source>
        <dbReference type="Proteomes" id="UP000288805"/>
    </source>
</evidence>
<reference evidence="2 3" key="1">
    <citation type="journal article" date="2018" name="PLoS Genet.">
        <title>Population sequencing reveals clonal diversity and ancestral inbreeding in the grapevine cultivar Chardonnay.</title>
        <authorList>
            <person name="Roach M.J."/>
            <person name="Johnson D.L."/>
            <person name="Bohlmann J."/>
            <person name="van Vuuren H.J."/>
            <person name="Jones S.J."/>
            <person name="Pretorius I.S."/>
            <person name="Schmidt S.A."/>
            <person name="Borneman A.R."/>
        </authorList>
    </citation>
    <scope>NUCLEOTIDE SEQUENCE [LARGE SCALE GENOMIC DNA]</scope>
    <source>
        <strain evidence="3">cv. Chardonnay</strain>
        <tissue evidence="2">Leaf</tissue>
    </source>
</reference>
<dbReference type="InterPro" id="IPR003323">
    <property type="entry name" value="OTU_dom"/>
</dbReference>
<dbReference type="PANTHER" id="PTHR31569">
    <property type="entry name" value="SWIM-TYPE DOMAIN-CONTAINING PROTEIN"/>
    <property type="match status" value="1"/>
</dbReference>
<dbReference type="EMBL" id="QGNW01001505">
    <property type="protein sequence ID" value="RVW38529.1"/>
    <property type="molecule type" value="Genomic_DNA"/>
</dbReference>
<dbReference type="AlphaFoldDB" id="A0A438DSR4"/>
<organism evidence="2 3">
    <name type="scientific">Vitis vinifera</name>
    <name type="common">Grape</name>
    <dbReference type="NCBI Taxonomy" id="29760"/>
    <lineage>
        <taxon>Eukaryota</taxon>
        <taxon>Viridiplantae</taxon>
        <taxon>Streptophyta</taxon>
        <taxon>Embryophyta</taxon>
        <taxon>Tracheophyta</taxon>
        <taxon>Spermatophyta</taxon>
        <taxon>Magnoliopsida</taxon>
        <taxon>eudicotyledons</taxon>
        <taxon>Gunneridae</taxon>
        <taxon>Pentapetalae</taxon>
        <taxon>rosids</taxon>
        <taxon>Vitales</taxon>
        <taxon>Vitaceae</taxon>
        <taxon>Viteae</taxon>
        <taxon>Vitis</taxon>
    </lineage>
</organism>
<dbReference type="InterPro" id="IPR052579">
    <property type="entry name" value="Zinc_finger_SWIM"/>
</dbReference>
<dbReference type="PANTHER" id="PTHR31569:SF4">
    <property type="entry name" value="SWIM-TYPE DOMAIN-CONTAINING PROTEIN"/>
    <property type="match status" value="1"/>
</dbReference>
<evidence type="ECO:0000259" key="1">
    <source>
        <dbReference type="PROSITE" id="PS50802"/>
    </source>
</evidence>
<dbReference type="CDD" id="cd22744">
    <property type="entry name" value="OTU"/>
    <property type="match status" value="1"/>
</dbReference>
<feature type="domain" description="OTU" evidence="1">
    <location>
        <begin position="625"/>
        <end position="760"/>
    </location>
</feature>
<dbReference type="Pfam" id="PF10551">
    <property type="entry name" value="MULE"/>
    <property type="match status" value="1"/>
</dbReference>
<sequence length="814" mass="92637">MQIPHSPIDHGLYECFHTDAIHPSREALIEWVRETGKRNGMVIIIQRADIGATNRSRPRITFVCERSGAYRHTGMDKGEEGKKKRKRKATGTKKCGCPFSLRGIKLPLADEWTLVVKCGTHNHPGGQHVEGHSFAGRLSMEEIGILIDLSKSQMKPKEILNTLKERDGLNCTTIKGIYNARHKHKLNENAGGSLMQQLMNKLMEFKYIEWHRNDEHNNCVRDLMFAHPSSLELLRAFPRVLIMDCTYRTNKYQLPLLEVVGVTSTEKTFSVAFAYLGSEREEAHTWALERLRSMIDDAMLPRVVMTDREPSLMNALQKVFPMASNLLCRWHISTNILANCKIFFESKSRLDAFISMWNIVVLAETEDEYANRLNQLESHFHRYIQAINYCKEQWLLPYKEKFVAVWTNKVMHFGNTTVNRAESTRAKLKRQLGLSRGDIESSWPKIHSLLELQHIDIKTSFEISLTNVQHNFKDPLYGEVRGSVSKSALCILVDEANRSESIGVDASACGCVYSRTHGLPCAHEISSYKIRGQPIPLACVDPHWRKLDLVSVSGKKVQDVSFTTAMELFYKRFMDADDIGKQQLVMKLMELVNSTSTSLVAPKENVKTKEGCTSSFPEGLQPYIMHVKDVAADGNCGFRVIASAMGMGEEGWPQVRRDMLFELRTYWAEYAQLFRDPIRVDELIHVLEHFQSPADYDRWMTMPDMGHIIASRYNVVLVYISMQLCLTFLPLRSAPTPLPMRRVLSIGFINDNHFVEILMTTGAPMPPVANSWSKSCYPCAEGWATPYAAYINMFHGLVSNDVATQDTMHLDSDG</sequence>
<name>A0A438DSR4_VITVI</name>
<dbReference type="Proteomes" id="UP000288805">
    <property type="component" value="Unassembled WGS sequence"/>
</dbReference>
<accession>A0A438DSR4</accession>
<comment type="caution">
    <text evidence="2">The sequence shown here is derived from an EMBL/GenBank/DDBJ whole genome shotgun (WGS) entry which is preliminary data.</text>
</comment>
<evidence type="ECO:0000313" key="2">
    <source>
        <dbReference type="EMBL" id="RVW38529.1"/>
    </source>
</evidence>
<dbReference type="PROSITE" id="PS50802">
    <property type="entry name" value="OTU"/>
    <property type="match status" value="1"/>
</dbReference>
<dbReference type="InterPro" id="IPR018289">
    <property type="entry name" value="MULE_transposase_dom"/>
</dbReference>